<keyword evidence="1" id="KW-0812">Transmembrane</keyword>
<feature type="transmembrane region" description="Helical" evidence="1">
    <location>
        <begin position="92"/>
        <end position="125"/>
    </location>
</feature>
<evidence type="ECO:0000256" key="1">
    <source>
        <dbReference type="SAM" id="Phobius"/>
    </source>
</evidence>
<keyword evidence="1" id="KW-0472">Membrane</keyword>
<protein>
    <recommendedName>
        <fullName evidence="4">Glycerophosphoryl diester phosphodiesterase membrane domain-containing protein</fullName>
    </recommendedName>
</protein>
<evidence type="ECO:0000313" key="3">
    <source>
        <dbReference type="Proteomes" id="UP001387447"/>
    </source>
</evidence>
<organism evidence="2 3">
    <name type="scientific">Limnospira fusiformis PMC 851.14</name>
    <dbReference type="NCBI Taxonomy" id="2219512"/>
    <lineage>
        <taxon>Bacteria</taxon>
        <taxon>Bacillati</taxon>
        <taxon>Cyanobacteriota</taxon>
        <taxon>Cyanophyceae</taxon>
        <taxon>Oscillatoriophycideae</taxon>
        <taxon>Oscillatoriales</taxon>
        <taxon>Sirenicapillariaceae</taxon>
        <taxon>Limnospira</taxon>
    </lineage>
</organism>
<feature type="transmembrane region" description="Helical" evidence="1">
    <location>
        <begin position="228"/>
        <end position="252"/>
    </location>
</feature>
<feature type="transmembrane region" description="Helical" evidence="1">
    <location>
        <begin position="191"/>
        <end position="216"/>
    </location>
</feature>
<proteinExistence type="predicted"/>
<dbReference type="Proteomes" id="UP001387447">
    <property type="component" value="Unassembled WGS sequence"/>
</dbReference>
<sequence>MTNKYAHKSLNLGDVISAGFRIYRDHFKQYFTMAFFGFLWLIVPIYGWAKFAAISGAIARLAFFEVSERPEPGADAKRYTDKRKWSFLGQSLLLLLILLLLIMIGAFIGLAIAVGIAGLLVSILLSPESLVSLLLGFLLGVVAFVMFDIGLMWISARLYICDVILAVENPMTATGAISKSWQITKESAFKIIWILIVAGLATFPVSIGGQLIMTISRLVISVILPYDLAALVNFLIILAVLIAMSALTWPFFQSITAVIYYDIISRNGKQNRVTDRPKKPEI</sequence>
<reference evidence="2 3" key="1">
    <citation type="journal article" date="2024" name="Front. Microbiol.">
        <title>Transcriptomic insights into the dominance of two phototrophs throughout the water column of a tropical hypersaline-alkaline crater lake (Dziani Dzaha, Mayotte).</title>
        <authorList>
            <person name="Duperron S."/>
            <person name="Halary S."/>
            <person name="Bouly J.-P."/>
            <person name="Roussel T."/>
            <person name="Hugoni M."/>
            <person name="Bruto M."/>
            <person name="Oger P."/>
            <person name="Duval C."/>
            <person name="Woo A."/>
            <person name="Jezequiel D."/>
            <person name="Ader M."/>
            <person name="Leboulanger C."/>
            <person name="Agogue H."/>
            <person name="Grossi V."/>
            <person name="Trousselier M."/>
            <person name="Bernard C."/>
        </authorList>
    </citation>
    <scope>NUCLEOTIDE SEQUENCE [LARGE SCALE GENOMIC DNA]</scope>
    <source>
        <strain evidence="2 3">PMC 851.14</strain>
    </source>
</reference>
<gene>
    <name evidence="2" type="ORF">AAEJ74_19100</name>
</gene>
<feature type="transmembrane region" description="Helical" evidence="1">
    <location>
        <begin position="131"/>
        <end position="154"/>
    </location>
</feature>
<feature type="transmembrane region" description="Helical" evidence="1">
    <location>
        <begin position="30"/>
        <end position="49"/>
    </location>
</feature>
<accession>A0ABU9ESU4</accession>
<keyword evidence="1" id="KW-1133">Transmembrane helix</keyword>
<evidence type="ECO:0000313" key="2">
    <source>
        <dbReference type="EMBL" id="MEK9513715.1"/>
    </source>
</evidence>
<dbReference type="EMBL" id="JBBWYZ010000016">
    <property type="protein sequence ID" value="MEK9513715.1"/>
    <property type="molecule type" value="Genomic_DNA"/>
</dbReference>
<keyword evidence="3" id="KW-1185">Reference proteome</keyword>
<name>A0ABU9ESU4_LIMFS</name>
<evidence type="ECO:0008006" key="4">
    <source>
        <dbReference type="Google" id="ProtNLM"/>
    </source>
</evidence>
<dbReference type="RefSeq" id="WP_315662630.1">
    <property type="nucleotide sequence ID" value="NZ_JBBWYZ010000016.1"/>
</dbReference>
<comment type="caution">
    <text evidence="2">The sequence shown here is derived from an EMBL/GenBank/DDBJ whole genome shotgun (WGS) entry which is preliminary data.</text>
</comment>